<evidence type="ECO:0000259" key="2">
    <source>
        <dbReference type="Pfam" id="PF05670"/>
    </source>
</evidence>
<dbReference type="InterPro" id="IPR008532">
    <property type="entry name" value="NFACT_RNA-bd"/>
</dbReference>
<evidence type="ECO:0000313" key="3">
    <source>
        <dbReference type="EMBL" id="MCA6073716.1"/>
    </source>
</evidence>
<evidence type="ECO:0000256" key="1">
    <source>
        <dbReference type="SAM" id="Coils"/>
    </source>
</evidence>
<dbReference type="InterPro" id="IPR051608">
    <property type="entry name" value="RQC_Subunit_NEMF"/>
</dbReference>
<dbReference type="RefSeq" id="WP_225696827.1">
    <property type="nucleotide sequence ID" value="NZ_JAIXNE010000001.1"/>
</dbReference>
<gene>
    <name evidence="3" type="ORF">LDX50_02500</name>
</gene>
<dbReference type="GO" id="GO:0000049">
    <property type="term" value="F:tRNA binding"/>
    <property type="evidence" value="ECO:0007669"/>
    <property type="project" value="TreeGrafter"/>
</dbReference>
<dbReference type="Pfam" id="PF05833">
    <property type="entry name" value="NFACT_N"/>
    <property type="match status" value="1"/>
</dbReference>
<dbReference type="EMBL" id="JAIXNE010000001">
    <property type="protein sequence ID" value="MCA6073716.1"/>
    <property type="molecule type" value="Genomic_DNA"/>
</dbReference>
<sequence>MHNNYFFLRSLVPALEGKVRGKQLVSCYSQEKDELMLVFSDQSEEFIIRAHFLPSFSCLYFPEQHARAKRNTIDLFPEILHQTVEKVRCHKNERALTLFLSGTWSITFKLFGNRANVIIHSGNNPVRIFRTVLKNDMDVQLPDLDRDLDLSFDAFMAVDGNPTKFLPTLGKMGREYLFMQGYKKRSLEEQYREIMDLIHSLETPVFHITDWQEQIVLSLFRLGNVRRTFNDPIEALNEFYLTYQREGNLLREKRRAGDVLRKDLERSLRYIEKNQIKLIEIRDQTNYRQMADLIMAHMHEIRQGEKLITVPDFYQNNVPVEIKLKPDLSPQKNAENYYRKAKNQHLETDRLEKNIRTKKQQMEEQKALLDKIESAETVRDLKKIVSRELPENDNDGHSRPFHVFTYMGFQVWLGKSGKANDQMLRLSHKDDLWLHAKDVAGAHVIIKHNPGTGFPAGVKEKAASLAAFHSKRKNDSMCPVIATPRKFIRKRKGAPAGEVAVDREEEILLVSPENWD</sequence>
<protein>
    <submittedName>
        <fullName evidence="3">NFACT RNA binding domain-containing protein</fullName>
    </submittedName>
</protein>
<comment type="caution">
    <text evidence="3">The sequence shown here is derived from an EMBL/GenBank/DDBJ whole genome shotgun (WGS) entry which is preliminary data.</text>
</comment>
<organism evidence="3 4">
    <name type="scientific">Fulvivirga sedimenti</name>
    <dbReference type="NCBI Taxonomy" id="2879465"/>
    <lineage>
        <taxon>Bacteria</taxon>
        <taxon>Pseudomonadati</taxon>
        <taxon>Bacteroidota</taxon>
        <taxon>Cytophagia</taxon>
        <taxon>Cytophagales</taxon>
        <taxon>Fulvivirgaceae</taxon>
        <taxon>Fulvivirga</taxon>
    </lineage>
</organism>
<dbReference type="GO" id="GO:1990112">
    <property type="term" value="C:RQC complex"/>
    <property type="evidence" value="ECO:0007669"/>
    <property type="project" value="TreeGrafter"/>
</dbReference>
<feature type="domain" description="NFACT RNA-binding" evidence="2">
    <location>
        <begin position="404"/>
        <end position="499"/>
    </location>
</feature>
<accession>A0A9X1HKT1</accession>
<dbReference type="PANTHER" id="PTHR15239">
    <property type="entry name" value="NUCLEAR EXPORT MEDIATOR FACTOR NEMF"/>
    <property type="match status" value="1"/>
</dbReference>
<dbReference type="Pfam" id="PF05670">
    <property type="entry name" value="NFACT-R_1"/>
    <property type="match status" value="1"/>
</dbReference>
<name>A0A9X1HKT1_9BACT</name>
<keyword evidence="1" id="KW-0175">Coiled coil</keyword>
<dbReference type="GO" id="GO:0043023">
    <property type="term" value="F:ribosomal large subunit binding"/>
    <property type="evidence" value="ECO:0007669"/>
    <property type="project" value="TreeGrafter"/>
</dbReference>
<dbReference type="PANTHER" id="PTHR15239:SF6">
    <property type="entry name" value="RIBOSOME QUALITY CONTROL COMPLEX SUBUNIT NEMF"/>
    <property type="match status" value="1"/>
</dbReference>
<dbReference type="AlphaFoldDB" id="A0A9X1HKT1"/>
<dbReference type="GO" id="GO:0072344">
    <property type="term" value="P:rescue of stalled ribosome"/>
    <property type="evidence" value="ECO:0007669"/>
    <property type="project" value="TreeGrafter"/>
</dbReference>
<keyword evidence="4" id="KW-1185">Reference proteome</keyword>
<feature type="coiled-coil region" evidence="1">
    <location>
        <begin position="348"/>
        <end position="378"/>
    </location>
</feature>
<dbReference type="Proteomes" id="UP001139409">
    <property type="component" value="Unassembled WGS sequence"/>
</dbReference>
<reference evidence="3" key="1">
    <citation type="submission" date="2021-09" db="EMBL/GenBank/DDBJ databases">
        <title>Fulvivirga sp. isolated from coastal sediment.</title>
        <authorList>
            <person name="Yu H."/>
        </authorList>
    </citation>
    <scope>NUCLEOTIDE SEQUENCE</scope>
    <source>
        <strain evidence="3">1062</strain>
    </source>
</reference>
<proteinExistence type="predicted"/>
<evidence type="ECO:0000313" key="4">
    <source>
        <dbReference type="Proteomes" id="UP001139409"/>
    </source>
</evidence>